<evidence type="ECO:0000256" key="1">
    <source>
        <dbReference type="ARBA" id="ARBA00022679"/>
    </source>
</evidence>
<organism evidence="4 5">
    <name type="scientific">Streptomyces griseus</name>
    <dbReference type="NCBI Taxonomy" id="1911"/>
    <lineage>
        <taxon>Bacteria</taxon>
        <taxon>Bacillati</taxon>
        <taxon>Actinomycetota</taxon>
        <taxon>Actinomycetes</taxon>
        <taxon>Kitasatosporales</taxon>
        <taxon>Streptomycetaceae</taxon>
        <taxon>Streptomyces</taxon>
    </lineage>
</organism>
<evidence type="ECO:0000313" key="4">
    <source>
        <dbReference type="EMBL" id="SUP36510.1"/>
    </source>
</evidence>
<dbReference type="SUPFAM" id="SSF55729">
    <property type="entry name" value="Acyl-CoA N-acyltransferases (Nat)"/>
    <property type="match status" value="1"/>
</dbReference>
<dbReference type="CDD" id="cd04301">
    <property type="entry name" value="NAT_SF"/>
    <property type="match status" value="1"/>
</dbReference>
<evidence type="ECO:0000313" key="5">
    <source>
        <dbReference type="Proteomes" id="UP000254150"/>
    </source>
</evidence>
<keyword evidence="1 4" id="KW-0808">Transferase</keyword>
<dbReference type="GO" id="GO:0016747">
    <property type="term" value="F:acyltransferase activity, transferring groups other than amino-acyl groups"/>
    <property type="evidence" value="ECO:0007669"/>
    <property type="project" value="InterPro"/>
</dbReference>
<name>A0A380NCR4_STRGR</name>
<dbReference type="AlphaFoldDB" id="A0A380NCR4"/>
<dbReference type="InterPro" id="IPR016181">
    <property type="entry name" value="Acyl_CoA_acyltransferase"/>
</dbReference>
<sequence>MSDRADMLLFMTHASKPDLVQITDAREITPDLRRQLIDCWIAVTNSGGAAGFPFPPVRDNDVAPVTDKLLGRLHPQHSRLITARFGDGLAGWVVLNRDPYQLVEHWGTVHHLQTHPEFRGRGVGSALMHELRKIARDELGLEQLHLAARGEEGLESFYSQLGWREVGRWPGALRLAPDDTRDEVLMLLDPL</sequence>
<evidence type="ECO:0000259" key="3">
    <source>
        <dbReference type="PROSITE" id="PS51186"/>
    </source>
</evidence>
<dbReference type="Pfam" id="PF00583">
    <property type="entry name" value="Acetyltransf_1"/>
    <property type="match status" value="1"/>
</dbReference>
<dbReference type="PANTHER" id="PTHR43420:SF47">
    <property type="entry name" value="N-ACETYLTRANSFERASE DOMAIN-CONTAINING PROTEIN"/>
    <property type="match status" value="1"/>
</dbReference>
<evidence type="ECO:0000256" key="2">
    <source>
        <dbReference type="ARBA" id="ARBA00023315"/>
    </source>
</evidence>
<accession>A0A380NCR4</accession>
<keyword evidence="2" id="KW-0012">Acyltransferase</keyword>
<dbReference type="Proteomes" id="UP000254150">
    <property type="component" value="Unassembled WGS sequence"/>
</dbReference>
<dbReference type="PANTHER" id="PTHR43420">
    <property type="entry name" value="ACETYLTRANSFERASE"/>
    <property type="match status" value="1"/>
</dbReference>
<dbReference type="InterPro" id="IPR000182">
    <property type="entry name" value="GNAT_dom"/>
</dbReference>
<feature type="domain" description="N-acetyltransferase" evidence="3">
    <location>
        <begin position="23"/>
        <end position="191"/>
    </location>
</feature>
<reference evidence="4 5" key="1">
    <citation type="submission" date="2018-06" db="EMBL/GenBank/DDBJ databases">
        <authorList>
            <consortium name="Pathogen Informatics"/>
            <person name="Doyle S."/>
        </authorList>
    </citation>
    <scope>NUCLEOTIDE SEQUENCE [LARGE SCALE GENOMIC DNA]</scope>
    <source>
        <strain evidence="4 5">NCTC7807</strain>
    </source>
</reference>
<dbReference type="EMBL" id="UHID01000005">
    <property type="protein sequence ID" value="SUP36510.1"/>
    <property type="molecule type" value="Genomic_DNA"/>
</dbReference>
<proteinExistence type="predicted"/>
<dbReference type="InterPro" id="IPR050680">
    <property type="entry name" value="YpeA/RimI_acetyltransf"/>
</dbReference>
<gene>
    <name evidence="4" type="ORF">NCTC7807_02298</name>
</gene>
<protein>
    <submittedName>
        <fullName evidence="4">GCN5-related N-acetyltransferase</fullName>
    </submittedName>
</protein>
<dbReference type="PROSITE" id="PS51186">
    <property type="entry name" value="GNAT"/>
    <property type="match status" value="1"/>
</dbReference>
<dbReference type="Gene3D" id="3.40.630.30">
    <property type="match status" value="1"/>
</dbReference>